<organism evidence="2 3">
    <name type="scientific">Microvirga splendida</name>
    <dbReference type="NCBI Taxonomy" id="2795727"/>
    <lineage>
        <taxon>Bacteria</taxon>
        <taxon>Pseudomonadati</taxon>
        <taxon>Pseudomonadota</taxon>
        <taxon>Alphaproteobacteria</taxon>
        <taxon>Hyphomicrobiales</taxon>
        <taxon>Methylobacteriaceae</taxon>
        <taxon>Microvirga</taxon>
    </lineage>
</organism>
<gene>
    <name evidence="2" type="ORF">JAO75_23830</name>
</gene>
<dbReference type="EMBL" id="JAELXT010000050">
    <property type="protein sequence ID" value="MBJ6128430.1"/>
    <property type="molecule type" value="Genomic_DNA"/>
</dbReference>
<feature type="chain" id="PRO_5045557935" evidence="1">
    <location>
        <begin position="21"/>
        <end position="171"/>
    </location>
</feature>
<dbReference type="RefSeq" id="WP_199051700.1">
    <property type="nucleotide sequence ID" value="NZ_JAELXT010000050.1"/>
</dbReference>
<feature type="signal peptide" evidence="1">
    <location>
        <begin position="1"/>
        <end position="20"/>
    </location>
</feature>
<reference evidence="3" key="1">
    <citation type="submission" date="2020-12" db="EMBL/GenBank/DDBJ databases">
        <title>Hymenobacter sp.</title>
        <authorList>
            <person name="Kim M.K."/>
        </authorList>
    </citation>
    <scope>NUCLEOTIDE SEQUENCE [LARGE SCALE GENOMIC DNA]</scope>
    <source>
        <strain evidence="3">BT325</strain>
    </source>
</reference>
<proteinExistence type="predicted"/>
<protein>
    <submittedName>
        <fullName evidence="2">Uncharacterized protein</fullName>
    </submittedName>
</protein>
<evidence type="ECO:0000313" key="2">
    <source>
        <dbReference type="EMBL" id="MBJ6128430.1"/>
    </source>
</evidence>
<comment type="caution">
    <text evidence="2">The sequence shown here is derived from an EMBL/GenBank/DDBJ whole genome shotgun (WGS) entry which is preliminary data.</text>
</comment>
<keyword evidence="1" id="KW-0732">Signal</keyword>
<evidence type="ECO:0000313" key="3">
    <source>
        <dbReference type="Proteomes" id="UP000620670"/>
    </source>
</evidence>
<name>A0ABS0Y8L5_9HYPH</name>
<dbReference type="Proteomes" id="UP000620670">
    <property type="component" value="Unassembled WGS sequence"/>
</dbReference>
<keyword evidence="3" id="KW-1185">Reference proteome</keyword>
<accession>A0ABS0Y8L5</accession>
<sequence length="171" mass="18259">MRPVFAFFIATLALASQAMADPFDAPPPNYAEMINPALGQFGADLRVRQTSCVVSSRCRYAARQVGIEVVGPPDRPVTERIMIAATFRQGDDAAAAKLIDDTMTVLGATMVVYDSGMAAERRGELLLELGDAALSMGEAHRDSVNVHYALSFDDVSGRLEITAATLRAGHG</sequence>
<evidence type="ECO:0000256" key="1">
    <source>
        <dbReference type="SAM" id="SignalP"/>
    </source>
</evidence>